<keyword evidence="9" id="KW-0614">Plasmid</keyword>
<dbReference type="InterPro" id="IPR003594">
    <property type="entry name" value="HATPase_dom"/>
</dbReference>
<dbReference type="Pfam" id="PF02518">
    <property type="entry name" value="HATPase_c"/>
    <property type="match status" value="1"/>
</dbReference>
<feature type="coiled-coil region" evidence="5">
    <location>
        <begin position="278"/>
        <end position="330"/>
    </location>
</feature>
<keyword evidence="5" id="KW-0175">Coiled coil</keyword>
<reference evidence="9 10" key="1">
    <citation type="journal article" date="2010" name="Stand. Genomic Sci.">
        <title>Complete genome sequence of Rhizobium leguminosarum bv. trifolii strain WSM1325, an effective microsymbiont of annual Mediterranean clovers.</title>
        <authorList>
            <person name="Reeve W."/>
            <person name="O'Hara G."/>
            <person name="Chain P."/>
            <person name="Ardley J."/>
            <person name="Brau L."/>
            <person name="Nandesena K."/>
            <person name="Tiwari R."/>
            <person name="Copeland A."/>
            <person name="Nolan M."/>
            <person name="Han C."/>
            <person name="Brettin T."/>
            <person name="Land M."/>
            <person name="Ovchinikova G."/>
            <person name="Ivanova N."/>
            <person name="Mavromatis K."/>
            <person name="Markowitz V."/>
            <person name="Kyrpides N."/>
            <person name="Melino V."/>
            <person name="Denton M."/>
            <person name="Yates R."/>
            <person name="Howieson J."/>
        </authorList>
    </citation>
    <scope>NUCLEOTIDE SEQUENCE [LARGE SCALE GENOMIC DNA]</scope>
    <source>
        <strain evidence="10">WSM1325</strain>
        <plasmid evidence="10">Plasmid pR132503</plasmid>
    </source>
</reference>
<evidence type="ECO:0000259" key="8">
    <source>
        <dbReference type="PROSITE" id="PS50113"/>
    </source>
</evidence>
<dbReference type="SMART" id="SM00388">
    <property type="entry name" value="HisKA"/>
    <property type="match status" value="1"/>
</dbReference>
<dbReference type="SUPFAM" id="SSF47384">
    <property type="entry name" value="Homodimeric domain of signal transducing histidine kinase"/>
    <property type="match status" value="1"/>
</dbReference>
<dbReference type="KEGG" id="rlg:Rleg_5761"/>
<dbReference type="Gene3D" id="3.40.50.2300">
    <property type="match status" value="1"/>
</dbReference>
<dbReference type="Pfam" id="PF08447">
    <property type="entry name" value="PAS_3"/>
    <property type="match status" value="1"/>
</dbReference>
<dbReference type="Pfam" id="PF00072">
    <property type="entry name" value="Response_reg"/>
    <property type="match status" value="1"/>
</dbReference>
<comment type="catalytic activity">
    <reaction evidence="1">
        <text>ATP + protein L-histidine = ADP + protein N-phospho-L-histidine.</text>
        <dbReference type="EC" id="2.7.13.3"/>
    </reaction>
</comment>
<evidence type="ECO:0000256" key="2">
    <source>
        <dbReference type="ARBA" id="ARBA00012438"/>
    </source>
</evidence>
<dbReference type="Gene3D" id="1.10.287.130">
    <property type="match status" value="1"/>
</dbReference>
<dbReference type="InterPro" id="IPR036890">
    <property type="entry name" value="HATPase_C_sf"/>
</dbReference>
<dbReference type="InterPro" id="IPR035965">
    <property type="entry name" value="PAS-like_dom_sf"/>
</dbReference>
<dbReference type="CDD" id="cd00130">
    <property type="entry name" value="PAS"/>
    <property type="match status" value="1"/>
</dbReference>
<dbReference type="AlphaFoldDB" id="C6B9G6"/>
<dbReference type="InterPro" id="IPR003661">
    <property type="entry name" value="HisK_dim/P_dom"/>
</dbReference>
<keyword evidence="9" id="KW-0418">Kinase</keyword>
<dbReference type="SUPFAM" id="SSF55874">
    <property type="entry name" value="ATPase domain of HSP90 chaperone/DNA topoisomerase II/histidine kinase"/>
    <property type="match status" value="1"/>
</dbReference>
<dbReference type="PROSITE" id="PS50113">
    <property type="entry name" value="PAC"/>
    <property type="match status" value="1"/>
</dbReference>
<dbReference type="Proteomes" id="UP000002256">
    <property type="component" value="Plasmid pR132503"/>
</dbReference>
<feature type="domain" description="PAC" evidence="8">
    <location>
        <begin position="228"/>
        <end position="280"/>
    </location>
</feature>
<geneLocation type="plasmid" evidence="9 10">
    <name>pR132503</name>
</geneLocation>
<feature type="modified residue" description="4-aspartylphosphate" evidence="4">
    <location>
        <position position="634"/>
    </location>
</feature>
<dbReference type="InterPro" id="IPR001789">
    <property type="entry name" value="Sig_transdc_resp-reg_receiver"/>
</dbReference>
<evidence type="ECO:0000256" key="1">
    <source>
        <dbReference type="ARBA" id="ARBA00000085"/>
    </source>
</evidence>
<protein>
    <recommendedName>
        <fullName evidence="2">histidine kinase</fullName>
        <ecNumber evidence="2">2.7.13.3</ecNumber>
    </recommendedName>
</protein>
<keyword evidence="9" id="KW-0808">Transferase</keyword>
<dbReference type="Gene3D" id="3.30.565.10">
    <property type="entry name" value="Histidine kinase-like ATPase, C-terminal domain"/>
    <property type="match status" value="1"/>
</dbReference>
<dbReference type="Gene3D" id="2.10.70.100">
    <property type="match status" value="1"/>
</dbReference>
<organism evidence="9 10">
    <name type="scientific">Rhizobium leguminosarum bv. trifolii (strain WSM1325)</name>
    <dbReference type="NCBI Taxonomy" id="395491"/>
    <lineage>
        <taxon>Bacteria</taxon>
        <taxon>Pseudomonadati</taxon>
        <taxon>Pseudomonadota</taxon>
        <taxon>Alphaproteobacteria</taxon>
        <taxon>Hyphomicrobiales</taxon>
        <taxon>Rhizobiaceae</taxon>
        <taxon>Rhizobium/Agrobacterium group</taxon>
        <taxon>Rhizobium</taxon>
    </lineage>
</organism>
<dbReference type="PROSITE" id="PS50109">
    <property type="entry name" value="HIS_KIN"/>
    <property type="match status" value="1"/>
</dbReference>
<evidence type="ECO:0000313" key="10">
    <source>
        <dbReference type="Proteomes" id="UP000002256"/>
    </source>
</evidence>
<dbReference type="NCBIfam" id="TIGR00229">
    <property type="entry name" value="sensory_box"/>
    <property type="match status" value="1"/>
</dbReference>
<dbReference type="HOGENOM" id="CLU_000445_114_51_5"/>
<dbReference type="SUPFAM" id="SSF52172">
    <property type="entry name" value="CheY-like"/>
    <property type="match status" value="1"/>
</dbReference>
<keyword evidence="3 4" id="KW-0597">Phosphoprotein</keyword>
<dbReference type="InterPro" id="IPR000014">
    <property type="entry name" value="PAS"/>
</dbReference>
<evidence type="ECO:0000313" key="9">
    <source>
        <dbReference type="EMBL" id="ACS60554.1"/>
    </source>
</evidence>
<dbReference type="OrthoDB" id="9796100at2"/>
<gene>
    <name evidence="9" type="ordered locus">Rleg_5761</name>
</gene>
<dbReference type="PRINTS" id="PR00344">
    <property type="entry name" value="BCTRLSENSOR"/>
</dbReference>
<dbReference type="SMART" id="SM00387">
    <property type="entry name" value="HATPase_c"/>
    <property type="match status" value="1"/>
</dbReference>
<dbReference type="EC" id="2.7.13.3" evidence="2"/>
<dbReference type="Pfam" id="PF00512">
    <property type="entry name" value="HisKA"/>
    <property type="match status" value="1"/>
</dbReference>
<feature type="domain" description="Response regulatory" evidence="7">
    <location>
        <begin position="584"/>
        <end position="699"/>
    </location>
</feature>
<name>C6B9G6_RHILS</name>
<dbReference type="InterPro" id="IPR004358">
    <property type="entry name" value="Sig_transdc_His_kin-like_C"/>
</dbReference>
<accession>C6B9G6</accession>
<dbReference type="InterPro" id="IPR036097">
    <property type="entry name" value="HisK_dim/P_sf"/>
</dbReference>
<dbReference type="EMBL" id="CP001625">
    <property type="protein sequence ID" value="ACS60554.1"/>
    <property type="molecule type" value="Genomic_DNA"/>
</dbReference>
<dbReference type="GO" id="GO:0000155">
    <property type="term" value="F:phosphorelay sensor kinase activity"/>
    <property type="evidence" value="ECO:0007669"/>
    <property type="project" value="InterPro"/>
</dbReference>
<evidence type="ECO:0000256" key="5">
    <source>
        <dbReference type="SAM" id="Coils"/>
    </source>
</evidence>
<dbReference type="InterPro" id="IPR005467">
    <property type="entry name" value="His_kinase_dom"/>
</dbReference>
<dbReference type="InterPro" id="IPR013655">
    <property type="entry name" value="PAS_fold_3"/>
</dbReference>
<feature type="domain" description="Histidine kinase" evidence="6">
    <location>
        <begin position="339"/>
        <end position="564"/>
    </location>
</feature>
<dbReference type="SMART" id="SM00448">
    <property type="entry name" value="REC"/>
    <property type="match status" value="1"/>
</dbReference>
<evidence type="ECO:0000259" key="6">
    <source>
        <dbReference type="PROSITE" id="PS50109"/>
    </source>
</evidence>
<dbReference type="PROSITE" id="PS50110">
    <property type="entry name" value="RESPONSE_REGULATORY"/>
    <property type="match status" value="1"/>
</dbReference>
<sequence>MLERQQEGQRVLVSAPFGRDGDTLAALLREQQFEVAVCRDLKELSSEICDDIGVILLTEETLSGDLTPLKDALAKQPTWSDVPFVLLAAPRSGRTTNAQLTNLKLFDIAINSVVLERPLGRASLHSAVASAMRLRQKQFLMRDRLLELDESETRLRLATNAAEIGTWDFDPVTGRLSWDDRCKAMFGIFADGAISYEDSFLAGLHPDDRQMADDAVAKALQPGSSGIYDIEFRTIGIEDGIERWVAAKGGAMFAGGKPVRFIGTVIDITQRKKTEEALAASEAALRIERQALDDLNRTLEERVAQRTAELEEEMSARNRAEEALRQSQKMEAVGQLTGGIAHDFNNMLTGIIGGINVAKRRIAGGRLDDVDRFMDAAADAANRAAALIARLLAFSRRQTLDAKPLDVNDHLVATRELLRRTLPENIAIDIEADPEAGWIVADANQLESALLNLAINARDAMPDGGSLTISTATRRIDEIEARSLPGLKPGAFVAIGVSDTGVGMPPEIVARAFEPFFTTKPIGQGTGLGLSMIYGFAQQSGGQVEIDSRVGEGTTIRLLLPATDNGDQDQSRESLAVEAGQGQTVLVVEDDDSVRLLICEVLADLSYEAVEASNADAAIPIIASPRAIDLLISDVGLPGMNGRQLAEVARQHRPELPVIFVTGYAQNATAKAEFLGSNMAMIGKPFAVEVLAEKISDMISKEKLAAPR</sequence>
<evidence type="ECO:0000256" key="3">
    <source>
        <dbReference type="ARBA" id="ARBA00022553"/>
    </source>
</evidence>
<evidence type="ECO:0000259" key="7">
    <source>
        <dbReference type="PROSITE" id="PS50110"/>
    </source>
</evidence>
<proteinExistence type="predicted"/>
<dbReference type="SUPFAM" id="SSF55785">
    <property type="entry name" value="PYP-like sensor domain (PAS domain)"/>
    <property type="match status" value="1"/>
</dbReference>
<dbReference type="Gene3D" id="3.30.450.20">
    <property type="entry name" value="PAS domain"/>
    <property type="match status" value="1"/>
</dbReference>
<dbReference type="InterPro" id="IPR011006">
    <property type="entry name" value="CheY-like_superfamily"/>
</dbReference>
<dbReference type="InterPro" id="IPR000700">
    <property type="entry name" value="PAS-assoc_C"/>
</dbReference>
<dbReference type="PANTHER" id="PTHR43065:SF49">
    <property type="entry name" value="HISTIDINE KINASE"/>
    <property type="match status" value="1"/>
</dbReference>
<dbReference type="PANTHER" id="PTHR43065">
    <property type="entry name" value="SENSOR HISTIDINE KINASE"/>
    <property type="match status" value="1"/>
</dbReference>
<evidence type="ECO:0000256" key="4">
    <source>
        <dbReference type="PROSITE-ProRule" id="PRU00169"/>
    </source>
</evidence>